<evidence type="ECO:0000256" key="1">
    <source>
        <dbReference type="ARBA" id="ARBA00005964"/>
    </source>
</evidence>
<dbReference type="SMART" id="SM01236">
    <property type="entry name" value="Haem_oxygenase_2"/>
    <property type="match status" value="1"/>
</dbReference>
<dbReference type="PANTHER" id="PTHR43918">
    <property type="entry name" value="ACETYLCHOLINESTERASE"/>
    <property type="match status" value="1"/>
</dbReference>
<comment type="similarity">
    <text evidence="1">Belongs to the type-B carboxylesterase/lipase family.</text>
</comment>
<dbReference type="SUPFAM" id="SSF53474">
    <property type="entry name" value="alpha/beta-Hydrolases"/>
    <property type="match status" value="1"/>
</dbReference>
<dbReference type="VEuPathDB" id="FungiDB:GMDG_07826"/>
<sequence>MNSLLVQWFPTFATVASVVAVILLAPSRSKTWLRRHWSLRFGHNVFRNKSTEIKIQISHRKWEARDKDADDEKLDELKKLKQLYYQLHNLEKFPEVLPQAKGLLVSLLEETSTAGRTLPLHDSILSVHPFSRHALEAFQHRRDRGIGKEWEDYNIRRKEGSPRELVSDREEAIWWLKQLSPVKYVDGAWLGYIGKVTTPFALLKTMKGAWQILSEELGDGDLRKNHVHLYHKLLETTAPDLPTAESLDFGHPRHQLNELSVWKSAIAQLLISLFPHEFLPEILGFNLHFEAISTDTLKATRELKEVGIDPYYFLLHISIDNTHSGHSAIAIEVVCEYMRHVLESEGQEGAQKAWGKLQAGYLLSSCLPGAVICPSQKQLNSGSNISLSPAEVKVINIFRAKAQVAHGFHCSSRVKIGSRSVADWLDPVALGSKEWQKGLLDALSSSKYWICKGDSRKSRFIQELQWNGRMFGSFTQDEYNVLTKWIDTLPNNSSILRTLDAMVQNGDDDNNKDILSGYPVFQRPFSGWSSGIPKAFQPATTLFKFPELPSLDIGGRPVIEKLLPLWISHPCLLQMFVSVPIRTKNTFVCSIIKILRAQGGFDIERECPAGMDEVQRSLPYRATLIEGNSQNVSIGICGSYVTLFDAPNESQGGPVSGHAATVNSDVSVYLGIPYALPPVGNLRFMPPKKYHGDKPINGSSIGYACPANTPFAARGNDLNKYDISLANLTAQGIATLSDLFQVLATFSEDCLTLNVWVPAGGESDKAVMIYVYGGSYTGGSTQIGYYDGQHLAAEQDVIVVTLNYRVDILGFHGDPESENHNPGFLDQRMAVEWVRDNIRAFGGDSSRLTLFGQSAGSASVDHYAYSYASNPIVSGFIMESGAAGFGKALPSNNAQAWYSVSDTLGCGTNVTSSHHDILSCLQTKDFKELFAAIAIGSNSFGPSVDGITGFADYPALSKAGKFAQLPVLTGNNDFETGAYIPLFALNGVTQDHQFWVDYTNREFACPAGARANVSASHGLPIWRYRWFGNFPNTRLFTNPDSGAWHCSEIAFIWNTLPTGPGIPPDTAVEVSIRGYIQGAWAAFAKSPWTGLTKYRGGWPQYSPFEPSLIRLAYDNVTGTNVASSGTYDEACLTTYPIGHKNH</sequence>
<name>A0A177A032_9PEZI</name>
<dbReference type="GeneID" id="36291561"/>
<dbReference type="InterPro" id="IPR029058">
    <property type="entry name" value="AB_hydrolase_fold"/>
</dbReference>
<dbReference type="InterPro" id="IPR002018">
    <property type="entry name" value="CarbesteraseB"/>
</dbReference>
<dbReference type="PROSITE" id="PS00122">
    <property type="entry name" value="CARBOXYLESTERASE_B_1"/>
    <property type="match status" value="1"/>
</dbReference>
<dbReference type="PANTHER" id="PTHR43918:SF4">
    <property type="entry name" value="CARBOXYLIC ESTER HYDROLASE"/>
    <property type="match status" value="1"/>
</dbReference>
<reference evidence="4" key="1">
    <citation type="submission" date="2016-03" db="EMBL/GenBank/DDBJ databases">
        <title>Updated assembly of Pseudogymnoascus destructans, the fungus causing white-nose syndrome of bats.</title>
        <authorList>
            <person name="Palmer J.M."/>
            <person name="Drees K.P."/>
            <person name="Foster J.T."/>
            <person name="Lindner D.L."/>
        </authorList>
    </citation>
    <scope>NUCLEOTIDE SEQUENCE [LARGE SCALE GENOMIC DNA]</scope>
    <source>
        <strain evidence="4">20631-21</strain>
    </source>
</reference>
<dbReference type="InterPro" id="IPR019819">
    <property type="entry name" value="Carboxylesterase_B_CS"/>
</dbReference>
<dbReference type="Gene3D" id="3.40.50.1820">
    <property type="entry name" value="alpha/beta hydrolase"/>
    <property type="match status" value="1"/>
</dbReference>
<evidence type="ECO:0000259" key="3">
    <source>
        <dbReference type="Pfam" id="PF00135"/>
    </source>
</evidence>
<dbReference type="eggNOG" id="KOG4389">
    <property type="taxonomic scope" value="Eukaryota"/>
</dbReference>
<dbReference type="InterPro" id="IPR050654">
    <property type="entry name" value="AChE-related_enzymes"/>
</dbReference>
<keyword evidence="2" id="KW-0378">Hydrolase</keyword>
<protein>
    <recommendedName>
        <fullName evidence="3">Carboxylesterase type B domain-containing protein</fullName>
    </recommendedName>
</protein>
<dbReference type="Pfam" id="PF00135">
    <property type="entry name" value="COesterase"/>
    <property type="match status" value="1"/>
</dbReference>
<dbReference type="Proteomes" id="UP000077154">
    <property type="component" value="Unassembled WGS sequence"/>
</dbReference>
<gene>
    <name evidence="4" type="ORF">VC83_08521</name>
</gene>
<dbReference type="PROSITE" id="PS00941">
    <property type="entry name" value="CARBOXYLESTERASE_B_2"/>
    <property type="match status" value="1"/>
</dbReference>
<dbReference type="ESTHER" id="psed2-l8g2i5">
    <property type="family name" value="Fungal_carboxylesterase_lipase"/>
</dbReference>
<accession>A0A177A032</accession>
<dbReference type="GO" id="GO:0052689">
    <property type="term" value="F:carboxylic ester hydrolase activity"/>
    <property type="evidence" value="ECO:0007669"/>
    <property type="project" value="TreeGrafter"/>
</dbReference>
<dbReference type="OrthoDB" id="408631at2759"/>
<organism evidence="4">
    <name type="scientific">Pseudogymnoascus destructans</name>
    <dbReference type="NCBI Taxonomy" id="655981"/>
    <lineage>
        <taxon>Eukaryota</taxon>
        <taxon>Fungi</taxon>
        <taxon>Dikarya</taxon>
        <taxon>Ascomycota</taxon>
        <taxon>Pezizomycotina</taxon>
        <taxon>Leotiomycetes</taxon>
        <taxon>Thelebolales</taxon>
        <taxon>Thelebolaceae</taxon>
        <taxon>Pseudogymnoascus</taxon>
    </lineage>
</organism>
<dbReference type="InterPro" id="IPR016084">
    <property type="entry name" value="Haem_Oase-like_multi-hlx"/>
</dbReference>
<dbReference type="InterPro" id="IPR019826">
    <property type="entry name" value="Carboxylesterase_B_AS"/>
</dbReference>
<evidence type="ECO:0000313" key="4">
    <source>
        <dbReference type="EMBL" id="OAF54930.1"/>
    </source>
</evidence>
<dbReference type="Gene3D" id="1.20.910.10">
    <property type="entry name" value="Heme oxygenase-like"/>
    <property type="match status" value="1"/>
</dbReference>
<feature type="domain" description="Carboxylesterase type B" evidence="3">
    <location>
        <begin position="651"/>
        <end position="985"/>
    </location>
</feature>
<dbReference type="Pfam" id="PF14518">
    <property type="entry name" value="Haem_oxygenas_2"/>
    <property type="match status" value="1"/>
</dbReference>
<dbReference type="EMBL" id="KV441413">
    <property type="protein sequence ID" value="OAF54930.1"/>
    <property type="molecule type" value="Genomic_DNA"/>
</dbReference>
<evidence type="ECO:0000256" key="2">
    <source>
        <dbReference type="ARBA" id="ARBA00022801"/>
    </source>
</evidence>
<dbReference type="RefSeq" id="XP_024320233.1">
    <property type="nucleotide sequence ID" value="XM_024472070.1"/>
</dbReference>
<dbReference type="AlphaFoldDB" id="A0A177A032"/>
<proteinExistence type="inferred from homology"/>